<feature type="compositionally biased region" description="Basic and acidic residues" evidence="1">
    <location>
        <begin position="40"/>
        <end position="53"/>
    </location>
</feature>
<feature type="region of interest" description="Disordered" evidence="1">
    <location>
        <begin position="1"/>
        <end position="53"/>
    </location>
</feature>
<dbReference type="PANTHER" id="PTHR34502">
    <property type="entry name" value="DUF6594 DOMAIN-CONTAINING PROTEIN-RELATED"/>
    <property type="match status" value="1"/>
</dbReference>
<reference evidence="3" key="1">
    <citation type="submission" date="2022-10" db="EMBL/GenBank/DDBJ databases">
        <title>Tapping the CABI collections for fungal endophytes: first genome assemblies for Collariella, Neodidymelliopsis, Ascochyta clinopodiicola, Didymella pomorum, Didymosphaeria variabile, Neocosmospora piperis and Neocucurbitaria cava.</title>
        <authorList>
            <person name="Hill R."/>
        </authorList>
    </citation>
    <scope>NUCLEOTIDE SEQUENCE</scope>
    <source>
        <strain evidence="3">IMI 355082</strain>
    </source>
</reference>
<dbReference type="EMBL" id="JAPEVB010000006">
    <property type="protein sequence ID" value="KAJ4386161.1"/>
    <property type="molecule type" value="Genomic_DNA"/>
</dbReference>
<accession>A0A9W8YKD2</accession>
<evidence type="ECO:0000313" key="3">
    <source>
        <dbReference type="EMBL" id="KAJ4386161.1"/>
    </source>
</evidence>
<dbReference type="Pfam" id="PF20237">
    <property type="entry name" value="DUF6594"/>
    <property type="match status" value="1"/>
</dbReference>
<name>A0A9W8YKD2_9PEZI</name>
<protein>
    <recommendedName>
        <fullName evidence="2">DUF6594 domain-containing protein</fullName>
    </recommendedName>
</protein>
<proteinExistence type="predicted"/>
<feature type="compositionally biased region" description="Polar residues" evidence="1">
    <location>
        <begin position="27"/>
        <end position="39"/>
    </location>
</feature>
<evidence type="ECO:0000259" key="2">
    <source>
        <dbReference type="Pfam" id="PF20237"/>
    </source>
</evidence>
<dbReference type="Proteomes" id="UP001140453">
    <property type="component" value="Unassembled WGS sequence"/>
</dbReference>
<dbReference type="InterPro" id="IPR046529">
    <property type="entry name" value="DUF6594"/>
</dbReference>
<organism evidence="3 4">
    <name type="scientific">Gnomoniopsis smithogilvyi</name>
    <dbReference type="NCBI Taxonomy" id="1191159"/>
    <lineage>
        <taxon>Eukaryota</taxon>
        <taxon>Fungi</taxon>
        <taxon>Dikarya</taxon>
        <taxon>Ascomycota</taxon>
        <taxon>Pezizomycotina</taxon>
        <taxon>Sordariomycetes</taxon>
        <taxon>Sordariomycetidae</taxon>
        <taxon>Diaporthales</taxon>
        <taxon>Gnomoniaceae</taxon>
        <taxon>Gnomoniopsis</taxon>
    </lineage>
</organism>
<dbReference type="AlphaFoldDB" id="A0A9W8YKD2"/>
<keyword evidence="4" id="KW-1185">Reference proteome</keyword>
<sequence length="350" mass="39288">MNDITDPKLNVLSRETSVGEGQMEKVPSTNQEIPGTTSEPQDHPTEHNNEPRGRAGYAHLAWFMSKTQLGMVRKYKELSLLNLLYLQAEIHQLRTDWECIVADDARDTETQRGQWDFHWWAMANGEANGFGGQRWEKHERIVALPSPNNDQRQLVSDYIMNEDLNGGKGGFLSPELRGEDPEAYREQWIEDLVVFEHAVESMDAFARWVTQPLLEAVHFCVLRSGKTAPQKTIHEDLEAGVQPRENEWNPNTGPRPAIPLYQYGATSYTILNRVLNAIMIILLPCASIVSLNAVPDPNKRVGMVCAFSLLCSVSMSLCSSASRIEVFAVTAAFMSVQLVFVGQQQEGQTS</sequence>
<evidence type="ECO:0000256" key="1">
    <source>
        <dbReference type="SAM" id="MobiDB-lite"/>
    </source>
</evidence>
<dbReference type="OrthoDB" id="5342093at2759"/>
<feature type="domain" description="DUF6594" evidence="2">
    <location>
        <begin position="57"/>
        <end position="337"/>
    </location>
</feature>
<comment type="caution">
    <text evidence="3">The sequence shown here is derived from an EMBL/GenBank/DDBJ whole genome shotgun (WGS) entry which is preliminary data.</text>
</comment>
<dbReference type="PANTHER" id="PTHR34502:SF5">
    <property type="entry name" value="DUF6594 DOMAIN-CONTAINING PROTEIN"/>
    <property type="match status" value="1"/>
</dbReference>
<evidence type="ECO:0000313" key="4">
    <source>
        <dbReference type="Proteomes" id="UP001140453"/>
    </source>
</evidence>
<gene>
    <name evidence="3" type="ORF">N0V93_009054</name>
</gene>